<dbReference type="EMBL" id="CP024785">
    <property type="protein sequence ID" value="AUB38337.1"/>
    <property type="molecule type" value="Genomic_DNA"/>
</dbReference>
<dbReference type="AlphaFoldDB" id="A0A2K8SSD4"/>
<reference evidence="1 2" key="1">
    <citation type="submission" date="2017-11" db="EMBL/GenBank/DDBJ databases">
        <title>Complete genome of a free-living desiccation-tolerant cyanobacterium and its photosynthetic adaptation to extreme terrestrial habitat.</title>
        <authorList>
            <person name="Shang J."/>
        </authorList>
    </citation>
    <scope>NUCLEOTIDE SEQUENCE [LARGE SCALE GENOMIC DNA]</scope>
    <source>
        <strain evidence="1 2">CCNUN1</strain>
    </source>
</reference>
<dbReference type="KEGG" id="nfl:COO91_04304"/>
<evidence type="ECO:0000313" key="2">
    <source>
        <dbReference type="Proteomes" id="UP000232003"/>
    </source>
</evidence>
<protein>
    <submittedName>
        <fullName evidence="1">Uncharacterized protein</fullName>
    </submittedName>
</protein>
<organism evidence="1 2">
    <name type="scientific">Nostoc flagelliforme CCNUN1</name>
    <dbReference type="NCBI Taxonomy" id="2038116"/>
    <lineage>
        <taxon>Bacteria</taxon>
        <taxon>Bacillati</taxon>
        <taxon>Cyanobacteriota</taxon>
        <taxon>Cyanophyceae</taxon>
        <taxon>Nostocales</taxon>
        <taxon>Nostocaceae</taxon>
        <taxon>Nostoc</taxon>
    </lineage>
</organism>
<accession>A0A2K8SSD4</accession>
<gene>
    <name evidence="1" type="ORF">COO91_04304</name>
</gene>
<evidence type="ECO:0000313" key="1">
    <source>
        <dbReference type="EMBL" id="AUB38337.1"/>
    </source>
</evidence>
<dbReference type="Proteomes" id="UP000232003">
    <property type="component" value="Chromosome"/>
</dbReference>
<keyword evidence="2" id="KW-1185">Reference proteome</keyword>
<sequence>MTSPPTPLRVGEGSKKLNFSLLLPFRFGEGGWEGEVCRGASQMCKFIFIRDFGLEQ</sequence>
<proteinExistence type="predicted"/>
<name>A0A2K8SSD4_9NOSO</name>